<feature type="domain" description="Hemerythrin-like" evidence="1">
    <location>
        <begin position="16"/>
        <end position="150"/>
    </location>
</feature>
<evidence type="ECO:0000313" key="2">
    <source>
        <dbReference type="EMBL" id="SMC16730.1"/>
    </source>
</evidence>
<dbReference type="OrthoDB" id="9780392at2"/>
<dbReference type="CDD" id="cd12108">
    <property type="entry name" value="Hr-like"/>
    <property type="match status" value="1"/>
</dbReference>
<protein>
    <submittedName>
        <fullName evidence="2">Hemerythrin HHE cation binding domain-containing protein</fullName>
    </submittedName>
</protein>
<dbReference type="Proteomes" id="UP000192761">
    <property type="component" value="Unassembled WGS sequence"/>
</dbReference>
<dbReference type="InterPro" id="IPR012312">
    <property type="entry name" value="Hemerythrin-like"/>
</dbReference>
<sequence>MIANPFETSSASFESPLELLLACHERIRRFCTLLERLGVHLATHGSDDMARDAATGILRYFDIALPLHHQDEDDDLFPALLAVAGSALQAELAALQQEHAQLLPLWPPLRAVLVAVQAGASPAWPAAAAADFAARYHAHVSREETMVYPHAEQLLPAAMLAQLGERMAARRRF</sequence>
<proteinExistence type="predicted"/>
<name>A0A1W1WYV3_9NEIS</name>
<evidence type="ECO:0000259" key="1">
    <source>
        <dbReference type="Pfam" id="PF01814"/>
    </source>
</evidence>
<dbReference type="RefSeq" id="WP_084088706.1">
    <property type="nucleotide sequence ID" value="NZ_FWXD01000001.1"/>
</dbReference>
<dbReference type="EMBL" id="FWXD01000001">
    <property type="protein sequence ID" value="SMC16730.1"/>
    <property type="molecule type" value="Genomic_DNA"/>
</dbReference>
<organism evidence="2 3">
    <name type="scientific">Andreprevotia lacus DSM 23236</name>
    <dbReference type="NCBI Taxonomy" id="1121001"/>
    <lineage>
        <taxon>Bacteria</taxon>
        <taxon>Pseudomonadati</taxon>
        <taxon>Pseudomonadota</taxon>
        <taxon>Betaproteobacteria</taxon>
        <taxon>Neisseriales</taxon>
        <taxon>Chitinibacteraceae</taxon>
        <taxon>Andreprevotia</taxon>
    </lineage>
</organism>
<reference evidence="2 3" key="1">
    <citation type="submission" date="2017-04" db="EMBL/GenBank/DDBJ databases">
        <authorList>
            <person name="Afonso C.L."/>
            <person name="Miller P.J."/>
            <person name="Scott M.A."/>
            <person name="Spackman E."/>
            <person name="Goraichik I."/>
            <person name="Dimitrov K.M."/>
            <person name="Suarez D.L."/>
            <person name="Swayne D.E."/>
        </authorList>
    </citation>
    <scope>NUCLEOTIDE SEQUENCE [LARGE SCALE GENOMIC DNA]</scope>
    <source>
        <strain evidence="2 3">DSM 23236</strain>
    </source>
</reference>
<gene>
    <name evidence="2" type="ORF">SAMN02745857_00245</name>
</gene>
<evidence type="ECO:0000313" key="3">
    <source>
        <dbReference type="Proteomes" id="UP000192761"/>
    </source>
</evidence>
<dbReference type="Gene3D" id="1.20.120.520">
    <property type="entry name" value="nmb1532 protein domain like"/>
    <property type="match status" value="1"/>
</dbReference>
<accession>A0A1W1WYV3</accession>
<dbReference type="AlphaFoldDB" id="A0A1W1WYV3"/>
<keyword evidence="3" id="KW-1185">Reference proteome</keyword>
<dbReference type="Pfam" id="PF01814">
    <property type="entry name" value="Hemerythrin"/>
    <property type="match status" value="1"/>
</dbReference>
<dbReference type="STRING" id="1121001.SAMN02745857_00245"/>